<dbReference type="Pfam" id="PF00395">
    <property type="entry name" value="SLH"/>
    <property type="match status" value="3"/>
</dbReference>
<dbReference type="InterPro" id="IPR025883">
    <property type="entry name" value="Cadherin-like_domain"/>
</dbReference>
<dbReference type="PROSITE" id="PS51272">
    <property type="entry name" value="SLH"/>
    <property type="match status" value="3"/>
</dbReference>
<evidence type="ECO:0000256" key="1">
    <source>
        <dbReference type="ARBA" id="ARBA00022729"/>
    </source>
</evidence>
<feature type="region of interest" description="Disordered" evidence="3">
    <location>
        <begin position="1521"/>
        <end position="1613"/>
    </location>
</feature>
<keyword evidence="2" id="KW-1015">Disulfide bond</keyword>
<evidence type="ECO:0000259" key="4">
    <source>
        <dbReference type="PROSITE" id="PS51272"/>
    </source>
</evidence>
<proteinExistence type="predicted"/>
<feature type="domain" description="SLH" evidence="4">
    <location>
        <begin position="1979"/>
        <end position="2042"/>
    </location>
</feature>
<dbReference type="PANTHER" id="PTHR43308:SF5">
    <property type="entry name" value="S-LAYER PROTEIN _ PEPTIDOGLYCAN ENDO-BETA-N-ACETYLGLUCOSAMINIDASE"/>
    <property type="match status" value="1"/>
</dbReference>
<feature type="compositionally biased region" description="Pro residues" evidence="3">
    <location>
        <begin position="1523"/>
        <end position="1611"/>
    </location>
</feature>
<comment type="caution">
    <text evidence="5">The sequence shown here is derived from an EMBL/GenBank/DDBJ whole genome shotgun (WGS) entry which is preliminary data.</text>
</comment>
<feature type="domain" description="SLH" evidence="4">
    <location>
        <begin position="1860"/>
        <end position="1919"/>
    </location>
</feature>
<evidence type="ECO:0000256" key="2">
    <source>
        <dbReference type="ARBA" id="ARBA00023157"/>
    </source>
</evidence>
<evidence type="ECO:0000313" key="6">
    <source>
        <dbReference type="Proteomes" id="UP000800303"/>
    </source>
</evidence>
<evidence type="ECO:0000256" key="3">
    <source>
        <dbReference type="SAM" id="MobiDB-lite"/>
    </source>
</evidence>
<dbReference type="InterPro" id="IPR006558">
    <property type="entry name" value="LamG-like"/>
</dbReference>
<organism evidence="5 6">
    <name type="scientific">Saccharibacillus alkalitolerans</name>
    <dbReference type="NCBI Taxonomy" id="2705290"/>
    <lineage>
        <taxon>Bacteria</taxon>
        <taxon>Bacillati</taxon>
        <taxon>Bacillota</taxon>
        <taxon>Bacilli</taxon>
        <taxon>Bacillales</taxon>
        <taxon>Paenibacillaceae</taxon>
        <taxon>Saccharibacillus</taxon>
    </lineage>
</organism>
<dbReference type="InterPro" id="IPR013320">
    <property type="entry name" value="ConA-like_dom_sf"/>
</dbReference>
<keyword evidence="1" id="KW-0732">Signal</keyword>
<accession>A0ABX0F693</accession>
<feature type="domain" description="SLH" evidence="4">
    <location>
        <begin position="1920"/>
        <end position="1978"/>
    </location>
</feature>
<sequence>MRKKKLSRVLICLLIFSFLLGTSNYPLIGVYAEESQVVDSDPAMTDIPQDASTQFSAQSVTANVYLTPIAEDQFESPGQKASTLYSQGVGVTEMDNTNGQWQYFNGTVWYALEKPNTIFVLGGNVPIRFVPKANWNGTAQIKYRDWLADPNGTNQNWIDQNANYSAVPDHFGSEVKVAQITVTPVNDAPFVTEVGGSFYYDLDGGSYASIPDLGLYANSFTFESWVYPTSRPTWARFFESAYGPDNFNVFFGFEGNTGRVSLTVLPQKGTRIKEYKVATSEVLPTNKWTHVAMVYNHAQKTAYIYWDGVLKASGPADLSLMVNASKENGGGPRPINYIGESAWTQDANYTGGIKDVRFWNKAKTPNEVANDMGIRLGGTEPGLAALYRFDNPGDAAVARDYSPAGKNGSIVAGKWKSSEGFNYGVKTTVNTPATKDFMVNELDGDPVSIAVTSSNQKLIPDGNIAISGEGAQKKLTLTPAFDQAGTAQITVKLDDGQGLANSVSTSSFSLAVVAGQYDLTSIKPSVGVMDPFFSRTITYNKVHVPNKTNGNPNNDITVSVTAANPNDVLVTAYADNGSGVKVTCSYPKFTVSGLAVGTYKLVKIRVSDKNGTGFKEYGLDIIRYPGNDADLAAVNGLALFNGTNPVPLTPVYSSNTPNYTAEVEGSVQRLRVDVEKSVPFSSVQLNGSPIGSAAETKASGNVDLKPGRNTVSVQVTAEDGRTVKSYTVIVIRKQSADARLLSLSTQPGGLSPSFDSNKGDYVLNVPYNATEAAFRPTAAPGASLRVNGIDHADGTVFTAKDLISGNNYFNIEVTAEDGITSRTYKLLIVKAPSDIADLADLKADPGTLMPAFANENTAYSVRVANDVSRIALTPTLSDKSASLTVDGTPHKSGTAYDKTLRVGLNTAVVKVTSESKSYEKTTLVTIVREASSNADLRALNVSESTLSPAFERNQVQYAVTVENATTQLEFSPTADDENAQLSLNGLPIQSGGRYALNLQTGINTAEIVVKAQDGRTYKTYTVTVVRKASSNADLADIFLNGKTLSGGFDPSTSTYREYVANNVTALSASAVTADPNASYTVNDLSVKQAPINLAVGENRIAFVTKAQDGQTSKTYTVTVVRAPSGNANLGELSLTDDQGASVVPVPNFAPNVFLYGASVPATVNTVTLGVKAQDENAGVSVYMNGTLSEEPYVLAPQTGLNVIEVYAVAQNGSMQRYTINLIKNPSTDATLKNLVLGPNLPGLSPAFSPETEEYALNVDHSVDKLAADPTVNAIGATYAITQNGKPVQGGNVALEEGDNILTVTVKAPDGVTLKTYKVVVHREILPKDATLASLNVTSVRGTEALTPDFPAKEHRYTARVPYNVRSASIEALTTDPLAKTSINGISVGGAKEVALMEGDNEFEIRVSAQDGRTEQIYSLHLVRQHSAKDANLIRLAPNAGKLDPEFAPEITQYTLEVGHEVQALELDAVLSDPKTATYQITGKNGASLDRLPEGSSEFNIVVLAENGTVKVYVLTVKRAAAPVPTPDPSPTPVPTPDPSPTPVPTPDPSPTPVPTPDPSPAPVPTPDPSPTPVPTPSPSPAPAPTPSPSPAPVSTPSPSPTPAPTPSPSPAPVKERVTIRVETGELNQGPLLTQIPIDRTREGNSVRDIVTLSQEYSTEALKKLAESGGKTARVVIPDDKDEVTDQRLNVAKAAVQALGGAGVDMELFTENIKIIVPQASMNGFDEDLYFHLVPIKEESERLAVESRARVERIVRQVAQNDQITVVARPMTIETNMQSRAVTLVLPLTGVALPSDPAEREAFLSDLAIFIEHSDGDKELIRAKVVDYKQGLKGLEFGVNKFSTFTVLNMNGADLDSLLGPANGTGDSNDSPNGNADGGTLSHKAYIKGFKDGTFKPNRTISRAEMAAILARNLGYTAASAPSGYPDVKSSHWAAGEIAFVRSSGLMVGNDKGLFRPDAPISRGEMAAIASRYKKLASSSAAGGFKDTGGHWASKDISAARKAGILSGYADGTYRPNVSLTRSEAVKIVNRLFDRGPLYETGSASWPDVPVSNWAYEEIEEASRNHSFTLRPEGGENFSK</sequence>
<dbReference type="SUPFAM" id="SSF49899">
    <property type="entry name" value="Concanavalin A-like lectins/glucanases"/>
    <property type="match status" value="1"/>
</dbReference>
<dbReference type="Proteomes" id="UP000800303">
    <property type="component" value="Unassembled WGS sequence"/>
</dbReference>
<dbReference type="Pfam" id="PF12733">
    <property type="entry name" value="Cadherin-like"/>
    <property type="match status" value="9"/>
</dbReference>
<dbReference type="Pfam" id="PF13385">
    <property type="entry name" value="Laminin_G_3"/>
    <property type="match status" value="1"/>
</dbReference>
<evidence type="ECO:0000313" key="5">
    <source>
        <dbReference type="EMBL" id="NGZ75123.1"/>
    </source>
</evidence>
<dbReference type="Gene3D" id="2.60.120.200">
    <property type="match status" value="1"/>
</dbReference>
<protein>
    <recommendedName>
        <fullName evidence="4">SLH domain-containing protein</fullName>
    </recommendedName>
</protein>
<dbReference type="PANTHER" id="PTHR43308">
    <property type="entry name" value="OUTER MEMBRANE PROTEIN ALPHA-RELATED"/>
    <property type="match status" value="1"/>
</dbReference>
<gene>
    <name evidence="5" type="ORF">GYN08_07320</name>
</gene>
<dbReference type="EMBL" id="JAAFGS010000002">
    <property type="protein sequence ID" value="NGZ75123.1"/>
    <property type="molecule type" value="Genomic_DNA"/>
</dbReference>
<dbReference type="SMART" id="SM00560">
    <property type="entry name" value="LamGL"/>
    <property type="match status" value="1"/>
</dbReference>
<dbReference type="RefSeq" id="WP_166273543.1">
    <property type="nucleotide sequence ID" value="NZ_JAAFGS010000002.1"/>
</dbReference>
<name>A0ABX0F693_9BACL</name>
<dbReference type="InterPro" id="IPR051465">
    <property type="entry name" value="Cell_Envelope_Struct_Comp"/>
</dbReference>
<reference evidence="5 6" key="1">
    <citation type="submission" date="2020-01" db="EMBL/GenBank/DDBJ databases">
        <title>Polyphasic characterisation and genomic insights into a novel alkali tolerant bacterium VR-M41.</title>
        <authorList>
            <person name="Vemuluri V.R."/>
        </authorList>
    </citation>
    <scope>NUCLEOTIDE SEQUENCE [LARGE SCALE GENOMIC DNA]</scope>
    <source>
        <strain evidence="5 6">VR-M41</strain>
    </source>
</reference>
<dbReference type="InterPro" id="IPR001119">
    <property type="entry name" value="SLH_dom"/>
</dbReference>
<keyword evidence="6" id="KW-1185">Reference proteome</keyword>